<accession>A0AAV8XUY8</accession>
<gene>
    <name evidence="3" type="ORF">NQ314_009875</name>
</gene>
<feature type="region of interest" description="Disordered" evidence="1">
    <location>
        <begin position="27"/>
        <end position="55"/>
    </location>
</feature>
<dbReference type="Proteomes" id="UP001162156">
    <property type="component" value="Unassembled WGS sequence"/>
</dbReference>
<feature type="domain" description="DUF4746" evidence="2">
    <location>
        <begin position="48"/>
        <end position="146"/>
    </location>
</feature>
<protein>
    <recommendedName>
        <fullName evidence="2">DUF4746 domain-containing protein</fullName>
    </recommendedName>
</protein>
<dbReference type="Pfam" id="PF15928">
    <property type="entry name" value="DUF4746"/>
    <property type="match status" value="1"/>
</dbReference>
<dbReference type="EMBL" id="JANEYF010002731">
    <property type="protein sequence ID" value="KAJ8942900.1"/>
    <property type="molecule type" value="Genomic_DNA"/>
</dbReference>
<proteinExistence type="predicted"/>
<comment type="caution">
    <text evidence="3">The sequence shown here is derived from an EMBL/GenBank/DDBJ whole genome shotgun (WGS) entry which is preliminary data.</text>
</comment>
<reference evidence="3" key="1">
    <citation type="journal article" date="2023" name="Insect Mol. Biol.">
        <title>Genome sequencing provides insights into the evolution of gene families encoding plant cell wall-degrading enzymes in longhorned beetles.</title>
        <authorList>
            <person name="Shin N.R."/>
            <person name="Okamura Y."/>
            <person name="Kirsch R."/>
            <person name="Pauchet Y."/>
        </authorList>
    </citation>
    <scope>NUCLEOTIDE SEQUENCE</scope>
    <source>
        <strain evidence="3">RBIC_L_NR</strain>
    </source>
</reference>
<evidence type="ECO:0000256" key="1">
    <source>
        <dbReference type="SAM" id="MobiDB-lite"/>
    </source>
</evidence>
<keyword evidence="4" id="KW-1185">Reference proteome</keyword>
<evidence type="ECO:0000313" key="3">
    <source>
        <dbReference type="EMBL" id="KAJ8942900.1"/>
    </source>
</evidence>
<evidence type="ECO:0000313" key="4">
    <source>
        <dbReference type="Proteomes" id="UP001162156"/>
    </source>
</evidence>
<sequence length="151" mass="16798">MTLLMKRSSDNLTGDIDEIILQIVYGNSRKPPGDEKSPSQRLMVKSEEEEENEEDTLIGIWAPPNSLAKAVALKLLFPNLSAPYKLPETEPTPLYVAVAYDAFKARDVMELSAQYPGQVMAYGFFSSDIPAEAQLVAKTVEKFEERTIPTT</sequence>
<organism evidence="3 4">
    <name type="scientific">Rhamnusium bicolor</name>
    <dbReference type="NCBI Taxonomy" id="1586634"/>
    <lineage>
        <taxon>Eukaryota</taxon>
        <taxon>Metazoa</taxon>
        <taxon>Ecdysozoa</taxon>
        <taxon>Arthropoda</taxon>
        <taxon>Hexapoda</taxon>
        <taxon>Insecta</taxon>
        <taxon>Pterygota</taxon>
        <taxon>Neoptera</taxon>
        <taxon>Endopterygota</taxon>
        <taxon>Coleoptera</taxon>
        <taxon>Polyphaga</taxon>
        <taxon>Cucujiformia</taxon>
        <taxon>Chrysomeloidea</taxon>
        <taxon>Cerambycidae</taxon>
        <taxon>Lepturinae</taxon>
        <taxon>Rhagiini</taxon>
        <taxon>Rhamnusium</taxon>
    </lineage>
</organism>
<dbReference type="InterPro" id="IPR031827">
    <property type="entry name" value="DUF4746"/>
</dbReference>
<dbReference type="AlphaFoldDB" id="A0AAV8XUY8"/>
<name>A0AAV8XUY8_9CUCU</name>
<evidence type="ECO:0000259" key="2">
    <source>
        <dbReference type="Pfam" id="PF15928"/>
    </source>
</evidence>